<gene>
    <name evidence="1" type="ORF">ACFR9U_12580</name>
</gene>
<dbReference type="PANTHER" id="PTHR42195">
    <property type="entry name" value="UCP015877 FAMILY PROTEIN"/>
    <property type="match status" value="1"/>
</dbReference>
<dbReference type="Pfam" id="PF19769">
    <property type="entry name" value="CPxCG_zf"/>
    <property type="match status" value="1"/>
</dbReference>
<dbReference type="Proteomes" id="UP001597119">
    <property type="component" value="Unassembled WGS sequence"/>
</dbReference>
<dbReference type="PANTHER" id="PTHR42195:SF1">
    <property type="entry name" value="ZINC FINGER PROTEIN"/>
    <property type="match status" value="1"/>
</dbReference>
<keyword evidence="2" id="KW-1185">Reference proteome</keyword>
<dbReference type="RefSeq" id="WP_247380598.1">
    <property type="nucleotide sequence ID" value="NZ_JALLGV010000008.1"/>
</dbReference>
<organism evidence="1 2">
    <name type="scientific">Halorientalis brevis</name>
    <dbReference type="NCBI Taxonomy" id="1126241"/>
    <lineage>
        <taxon>Archaea</taxon>
        <taxon>Methanobacteriati</taxon>
        <taxon>Methanobacteriota</taxon>
        <taxon>Stenosarchaea group</taxon>
        <taxon>Halobacteria</taxon>
        <taxon>Halobacteriales</taxon>
        <taxon>Haloarculaceae</taxon>
        <taxon>Halorientalis</taxon>
    </lineage>
</organism>
<proteinExistence type="predicted"/>
<name>A0ABD6CC45_9EURY</name>
<reference evidence="1 2" key="1">
    <citation type="journal article" date="2019" name="Int. J. Syst. Evol. Microbiol.">
        <title>The Global Catalogue of Microorganisms (GCM) 10K type strain sequencing project: providing services to taxonomists for standard genome sequencing and annotation.</title>
        <authorList>
            <consortium name="The Broad Institute Genomics Platform"/>
            <consortium name="The Broad Institute Genome Sequencing Center for Infectious Disease"/>
            <person name="Wu L."/>
            <person name="Ma J."/>
        </authorList>
    </citation>
    <scope>NUCLEOTIDE SEQUENCE [LARGE SCALE GENOMIC DNA]</scope>
    <source>
        <strain evidence="1 2">CGMCC 1.12125</strain>
    </source>
</reference>
<comment type="caution">
    <text evidence="1">The sequence shown here is derived from an EMBL/GenBank/DDBJ whole genome shotgun (WGS) entry which is preliminary data.</text>
</comment>
<evidence type="ECO:0000313" key="2">
    <source>
        <dbReference type="Proteomes" id="UP001597119"/>
    </source>
</evidence>
<dbReference type="InterPro" id="IPR012041">
    <property type="entry name" value="Znf_CPxCG-like"/>
</dbReference>
<sequence>MSQSGSDSELPDRVAIPCPSCSPELETVHEVLSTGGGRVTLRCTECEHVHKEQLPEDDTVERKVVVSQEGESFTTTVDVPEDEDLAVGEEFVAETDVAIMTVRITSLELDDDSRVESAQAADVDTIWTREVENVSVNVTQHPRDGRREDTESYTLQVPGDYEFTIGETDDFGDVEFTIEGAHVRDDAEGYEFDKLDYDGDTIVAKDVKRLYVRDETSTAWSAW</sequence>
<dbReference type="EMBL" id="JBHUDJ010000006">
    <property type="protein sequence ID" value="MFD1587820.1"/>
    <property type="molecule type" value="Genomic_DNA"/>
</dbReference>
<dbReference type="AlphaFoldDB" id="A0ABD6CC45"/>
<accession>A0ABD6CC45</accession>
<dbReference type="PIRSF" id="PIRSF015877">
    <property type="entry name" value="UCP015877"/>
    <property type="match status" value="1"/>
</dbReference>
<protein>
    <submittedName>
        <fullName evidence="1">HVO_0476 family zinc finger protein</fullName>
    </submittedName>
</protein>
<evidence type="ECO:0000313" key="1">
    <source>
        <dbReference type="EMBL" id="MFD1587820.1"/>
    </source>
</evidence>